<dbReference type="Pfam" id="PF13193">
    <property type="entry name" value="AMP-binding_C"/>
    <property type="match status" value="1"/>
</dbReference>
<dbReference type="HOGENOM" id="CLU_000022_59_0_11"/>
<dbReference type="InterPro" id="IPR025110">
    <property type="entry name" value="AMP-bd_C"/>
</dbReference>
<dbReference type="InterPro" id="IPR020845">
    <property type="entry name" value="AMP-binding_CS"/>
</dbReference>
<dbReference type="NCBIfam" id="NF005857">
    <property type="entry name" value="PRK07786.1"/>
    <property type="match status" value="1"/>
</dbReference>
<feature type="domain" description="AMP-binding enzyme C-terminal" evidence="2">
    <location>
        <begin position="409"/>
        <end position="483"/>
    </location>
</feature>
<reference evidence="3 4" key="1">
    <citation type="journal article" date="2002" name="J. Bacteriol.">
        <title>Whole-genome comparison of Mycobacterium tuberculosis clinical and laboratory strains.</title>
        <authorList>
            <person name="Fleischmann R.D."/>
            <person name="Alland D."/>
            <person name="Eisen J.A."/>
            <person name="Carpenter L."/>
            <person name="White O."/>
            <person name="Peterson J."/>
            <person name="DeBoy R."/>
            <person name="Dodson R."/>
            <person name="Gwinn M."/>
            <person name="Haft D."/>
            <person name="Hickey E."/>
            <person name="Kolonay J.F."/>
            <person name="Nelson W.C."/>
            <person name="Umayam L.A."/>
            <person name="Ermolaeva M."/>
            <person name="Salzberg S.L."/>
            <person name="Delcher A."/>
            <person name="Utterback T."/>
            <person name="Weidman J."/>
            <person name="Khouri H."/>
            <person name="Gill J."/>
            <person name="Mikula A."/>
            <person name="Bishai W."/>
            <person name="Jacobs Jr W.R.Jr."/>
            <person name="Venter J.C."/>
            <person name="Fraser C.M."/>
        </authorList>
    </citation>
    <scope>NUCLEOTIDE SEQUENCE [LARGE SCALE GENOMIC DNA]</scope>
    <source>
        <strain evidence="4">CDC 1551 / Oshkosh</strain>
    </source>
</reference>
<dbReference type="PROSITE" id="PS00455">
    <property type="entry name" value="AMP_BINDING"/>
    <property type="match status" value="1"/>
</dbReference>
<dbReference type="Gene3D" id="3.30.300.30">
    <property type="match status" value="1"/>
</dbReference>
<dbReference type="AlphaFoldDB" id="Q7DAC6"/>
<gene>
    <name evidence="3" type="ordered locus">MT0175</name>
</gene>
<dbReference type="Gene3D" id="3.40.50.12780">
    <property type="entry name" value="N-terminal domain of ligase-like"/>
    <property type="match status" value="1"/>
</dbReference>
<dbReference type="SUPFAM" id="SSF56801">
    <property type="entry name" value="Acetyl-CoA synthetase-like"/>
    <property type="match status" value="1"/>
</dbReference>
<evidence type="ECO:0000313" key="4">
    <source>
        <dbReference type="Proteomes" id="UP000001020"/>
    </source>
</evidence>
<evidence type="ECO:0000313" key="3">
    <source>
        <dbReference type="EMBL" id="AAK44395.1"/>
    </source>
</evidence>
<sequence length="518" mass="55708">MMQPDAPALRFVGNTMTWADLRRRVAALAGALSGRGVGFGDRVMILMLNRTEFVESVLAANMIGAIAVPLNFRLTPTEIAVLVEDCVAHVMLTEAALAPVAIGVRNIQPLLSVIVVAGGSSQDSVFGYEDLLNEAGDVHEPVDIPNDSPALIMYTSGTTGRPKGAVLTHANLTGQAMTALYTSGANINSDVGFVGVPLFHIAGIGNMLTGLLLGLPTVIYPLGAFDPGQLLDVLEAEKVTGIFLVPAQWQAVCTEQQARPRDLRLRVLSWGAAPAPDALLRQMSATFPETQILAAFGQTEMSPVTCMLLGEDAIAKRGSVGRVIPTVAARVVDQNMNDVPVGEVGEIVYRAPTLMSCYWNNPEATAEAFAGGWFHSGDLVRMDSDGYVWVVDRKKDMIISGGENIYCAELENVLASHPDIAEVAVIGRADEKWGEVPIAVAAVTNDDLRIEDLGEFLTDRLARYKHPKALEIVDALPRNPAGKVLKTELRLRYGACVNVERRSASAGFTERRENRQKL</sequence>
<dbReference type="PANTHER" id="PTHR43767">
    <property type="entry name" value="LONG-CHAIN-FATTY-ACID--COA LIGASE"/>
    <property type="match status" value="1"/>
</dbReference>
<dbReference type="InterPro" id="IPR000873">
    <property type="entry name" value="AMP-dep_synth/lig_dom"/>
</dbReference>
<dbReference type="GO" id="GO:0016878">
    <property type="term" value="F:acid-thiol ligase activity"/>
    <property type="evidence" value="ECO:0007669"/>
    <property type="project" value="UniProtKB-ARBA"/>
</dbReference>
<dbReference type="PANTHER" id="PTHR43767:SF1">
    <property type="entry name" value="NONRIBOSOMAL PEPTIDE SYNTHASE PES1 (EUROFUNG)-RELATED"/>
    <property type="match status" value="1"/>
</dbReference>
<organism evidence="3 4">
    <name type="scientific">Mycobacterium tuberculosis (strain CDC 1551 / Oshkosh)</name>
    <dbReference type="NCBI Taxonomy" id="83331"/>
    <lineage>
        <taxon>Bacteria</taxon>
        <taxon>Bacillati</taxon>
        <taxon>Actinomycetota</taxon>
        <taxon>Actinomycetes</taxon>
        <taxon>Mycobacteriales</taxon>
        <taxon>Mycobacteriaceae</taxon>
        <taxon>Mycobacterium</taxon>
        <taxon>Mycobacterium tuberculosis complex</taxon>
    </lineage>
</organism>
<dbReference type="KEGG" id="mtc:MT0175"/>
<name>Q7DAC6_MYCTO</name>
<dbReference type="InterPro" id="IPR045851">
    <property type="entry name" value="AMP-bd_C_sf"/>
</dbReference>
<dbReference type="InterPro" id="IPR050237">
    <property type="entry name" value="ATP-dep_AMP-bd_enzyme"/>
</dbReference>
<dbReference type="Pfam" id="PF00501">
    <property type="entry name" value="AMP-binding"/>
    <property type="match status" value="1"/>
</dbReference>
<proteinExistence type="predicted"/>
<dbReference type="Proteomes" id="UP000001020">
    <property type="component" value="Chromosome"/>
</dbReference>
<dbReference type="NCBIfam" id="NF004837">
    <property type="entry name" value="PRK06187.1"/>
    <property type="match status" value="1"/>
</dbReference>
<protein>
    <submittedName>
        <fullName evidence="3">Substrate--CoA ligase</fullName>
    </submittedName>
</protein>
<feature type="domain" description="AMP-dependent synthetase/ligase" evidence="1">
    <location>
        <begin position="3"/>
        <end position="359"/>
    </location>
</feature>
<dbReference type="EMBL" id="AE000516">
    <property type="protein sequence ID" value="AAK44395.1"/>
    <property type="molecule type" value="Genomic_DNA"/>
</dbReference>
<keyword evidence="4" id="KW-1185">Reference proteome</keyword>
<dbReference type="InterPro" id="IPR042099">
    <property type="entry name" value="ANL_N_sf"/>
</dbReference>
<keyword evidence="3" id="KW-0436">Ligase</keyword>
<accession>Q7DAC6</accession>
<evidence type="ECO:0000259" key="1">
    <source>
        <dbReference type="Pfam" id="PF00501"/>
    </source>
</evidence>
<dbReference type="CDD" id="cd17631">
    <property type="entry name" value="FACL_FadD13-like"/>
    <property type="match status" value="1"/>
</dbReference>
<evidence type="ECO:0000259" key="2">
    <source>
        <dbReference type="Pfam" id="PF13193"/>
    </source>
</evidence>